<dbReference type="InterPro" id="IPR018368">
    <property type="entry name" value="ClpA/B_CS1"/>
</dbReference>
<organism evidence="7 8">
    <name type="scientific">Enterococcus phoeniculicola ATCC BAA-412</name>
    <dbReference type="NCBI Taxonomy" id="1158610"/>
    <lineage>
        <taxon>Bacteria</taxon>
        <taxon>Bacillati</taxon>
        <taxon>Bacillota</taxon>
        <taxon>Bacilli</taxon>
        <taxon>Lactobacillales</taxon>
        <taxon>Enterococcaceae</taxon>
        <taxon>Enterococcus</taxon>
    </lineage>
</organism>
<dbReference type="GO" id="GO:0034605">
    <property type="term" value="P:cellular response to heat"/>
    <property type="evidence" value="ECO:0007669"/>
    <property type="project" value="TreeGrafter"/>
</dbReference>
<protein>
    <submittedName>
        <fullName evidence="7">ATP-dependent Clp protease ATP-binding subunit ClpE</fullName>
    </submittedName>
</protein>
<dbReference type="SUPFAM" id="SSF46600">
    <property type="entry name" value="C-terminal UvrC-binding domain of UvrB"/>
    <property type="match status" value="1"/>
</dbReference>
<dbReference type="PROSITE" id="PS00871">
    <property type="entry name" value="CLPAB_2"/>
    <property type="match status" value="1"/>
</dbReference>
<evidence type="ECO:0000256" key="2">
    <source>
        <dbReference type="ARBA" id="ARBA00022840"/>
    </source>
</evidence>
<evidence type="ECO:0000256" key="1">
    <source>
        <dbReference type="ARBA" id="ARBA00022741"/>
    </source>
</evidence>
<dbReference type="GO" id="GO:0008233">
    <property type="term" value="F:peptidase activity"/>
    <property type="evidence" value="ECO:0007669"/>
    <property type="project" value="UniProtKB-KW"/>
</dbReference>
<dbReference type="HOGENOM" id="CLU_005070_4_3_9"/>
<dbReference type="InterPro" id="IPR028299">
    <property type="entry name" value="ClpA/B_CS2"/>
</dbReference>
<dbReference type="Pfam" id="PF10431">
    <property type="entry name" value="ClpB_D2-small"/>
    <property type="match status" value="1"/>
</dbReference>
<sequence>MVNEFFTSIYRPNLPSVFFLQKEKFRDKLLVTIILKGREGFMLCINCGTNEATIHLYANVNGQRKQLDYCQSCYQKLKNERNGEQPRMTQQDPFGFGSLDDLFRSMSRQMQNQGIPNEQTPPTQFGGGNNFNNGQPPHGGQPAKGLLGEYGINITELARKGEIDPVVGRDEEIKRIIEILNRRTKNNPVLIGEPGVGKTAVVEGLAQKIIDGDVPQKLMDKEVIRLDVVSLVQGTGIRGQFEERMQKLIEEIKQAENVILFIDEVHEIVGAGSAGDGNMDAGNILKPALARGELQMVGATTLNEYRIIEKDAALERRMQPVRVDEPSVEETISILQGLQKRYEDFHHVKYTDEAIKSAAVLSNRYIQDRFLPDKAIDLLDESGSKMNLTIQIVDPKMIEKKLADAEAQKQQASQEEDFEKAAYYRDQINKLQTMKDKQVSDEKTPVITEKDMEQIVEQKTGIPVGELKEKEQTQLKNLSDDLKKHVIGQDEAIEKVSKAIRRNRVGLGKQNRPIGSFLFVGPTGVGKTELAKQLAYEMFGSEDSMIRFDMSEYMEKHSVSKLIGSPPGYVGYDEAGQLTEKVRRNPYSLILLDEIEKAHPDVLHMFLQILDDGRLTDAQGRTVSFKDTLIIMTSNAGTGNVEANVGFGAAREGVTRSVLNQLNNYFTPEFLNRFDGIIEFKSLSKENLMNIVSLMLDEVNHLLISQHLTIDVPENVKEKLVDLGYDPSMGARPLRRTIQEQIEDGIAEFYLDHPTIHDLKAKLDKDGKILITSKPERLVKESSDVSDEPAPQ</sequence>
<dbReference type="InterPro" id="IPR001943">
    <property type="entry name" value="UVR_dom"/>
</dbReference>
<dbReference type="PROSITE" id="PS50151">
    <property type="entry name" value="UVR"/>
    <property type="match status" value="1"/>
</dbReference>
<gene>
    <name evidence="7" type="ORF">UC3_00568</name>
</gene>
<dbReference type="GO" id="GO:0005524">
    <property type="term" value="F:ATP binding"/>
    <property type="evidence" value="ECO:0007669"/>
    <property type="project" value="UniProtKB-KW"/>
</dbReference>
<dbReference type="Pfam" id="PF00004">
    <property type="entry name" value="AAA"/>
    <property type="match status" value="1"/>
</dbReference>
<keyword evidence="1 4" id="KW-0547">Nucleotide-binding</keyword>
<dbReference type="Pfam" id="PF17871">
    <property type="entry name" value="AAA_lid_9"/>
    <property type="match status" value="1"/>
</dbReference>
<keyword evidence="2 4" id="KW-0067">ATP-binding</keyword>
<feature type="compositionally biased region" description="Polar residues" evidence="5">
    <location>
        <begin position="110"/>
        <end position="120"/>
    </location>
</feature>
<keyword evidence="7" id="KW-0645">Protease</keyword>
<keyword evidence="3 4" id="KW-0143">Chaperone</keyword>
<proteinExistence type="inferred from homology"/>
<comment type="caution">
    <text evidence="7">The sequence shown here is derived from an EMBL/GenBank/DDBJ whole genome shotgun (WGS) entry which is preliminary data.</text>
</comment>
<evidence type="ECO:0000313" key="8">
    <source>
        <dbReference type="Proteomes" id="UP000013785"/>
    </source>
</evidence>
<dbReference type="Gene3D" id="1.10.8.60">
    <property type="match status" value="2"/>
</dbReference>
<dbReference type="Pfam" id="PF07724">
    <property type="entry name" value="AAA_2"/>
    <property type="match status" value="1"/>
</dbReference>
<dbReference type="eggNOG" id="COG0542">
    <property type="taxonomic scope" value="Bacteria"/>
</dbReference>
<dbReference type="AlphaFoldDB" id="R3X0M7"/>
<dbReference type="Gene3D" id="4.10.860.10">
    <property type="entry name" value="UVR domain"/>
    <property type="match status" value="1"/>
</dbReference>
<dbReference type="Gene3D" id="3.40.50.300">
    <property type="entry name" value="P-loop containing nucleotide triphosphate hydrolases"/>
    <property type="match status" value="2"/>
</dbReference>
<dbReference type="GO" id="GO:0005737">
    <property type="term" value="C:cytoplasm"/>
    <property type="evidence" value="ECO:0007669"/>
    <property type="project" value="TreeGrafter"/>
</dbReference>
<dbReference type="SUPFAM" id="SSF52540">
    <property type="entry name" value="P-loop containing nucleoside triphosphate hydrolases"/>
    <property type="match status" value="2"/>
</dbReference>
<dbReference type="Proteomes" id="UP000013785">
    <property type="component" value="Unassembled WGS sequence"/>
</dbReference>
<dbReference type="PANTHER" id="PTHR11638">
    <property type="entry name" value="ATP-DEPENDENT CLP PROTEASE"/>
    <property type="match status" value="1"/>
</dbReference>
<dbReference type="InterPro" id="IPR003593">
    <property type="entry name" value="AAA+_ATPase"/>
</dbReference>
<keyword evidence="7" id="KW-0378">Hydrolase</keyword>
<evidence type="ECO:0000313" key="7">
    <source>
        <dbReference type="EMBL" id="EOL47565.1"/>
    </source>
</evidence>
<dbReference type="SMART" id="SM00382">
    <property type="entry name" value="AAA"/>
    <property type="match status" value="2"/>
</dbReference>
<feature type="domain" description="UVR" evidence="6">
    <location>
        <begin position="399"/>
        <end position="434"/>
    </location>
</feature>
<dbReference type="InterPro" id="IPR041546">
    <property type="entry name" value="ClpA/ClpB_AAA_lid"/>
</dbReference>
<name>R3X0M7_9ENTE</name>
<dbReference type="PROSITE" id="PS00870">
    <property type="entry name" value="CLPAB_1"/>
    <property type="match status" value="1"/>
</dbReference>
<dbReference type="InterPro" id="IPR001270">
    <property type="entry name" value="ClpA/B"/>
</dbReference>
<dbReference type="InterPro" id="IPR050130">
    <property type="entry name" value="ClpA_ClpB"/>
</dbReference>
<dbReference type="InterPro" id="IPR027417">
    <property type="entry name" value="P-loop_NTPase"/>
</dbReference>
<dbReference type="InterPro" id="IPR003959">
    <property type="entry name" value="ATPase_AAA_core"/>
</dbReference>
<dbReference type="STRING" id="154621.RV11_GL000367"/>
<dbReference type="EMBL" id="AJAT01000008">
    <property type="protein sequence ID" value="EOL47565.1"/>
    <property type="molecule type" value="Genomic_DNA"/>
</dbReference>
<dbReference type="PANTHER" id="PTHR11638:SF175">
    <property type="entry name" value="ATP-DEPENDENT CLP PROTEASE, ATP-BINDING SUBUNIT CLPC"/>
    <property type="match status" value="1"/>
</dbReference>
<dbReference type="SMART" id="SM01086">
    <property type="entry name" value="ClpB_D2-small"/>
    <property type="match status" value="1"/>
</dbReference>
<dbReference type="CDD" id="cd00009">
    <property type="entry name" value="AAA"/>
    <property type="match status" value="1"/>
</dbReference>
<comment type="similarity">
    <text evidence="4">Belongs to the ClpA/ClpB family.</text>
</comment>
<feature type="region of interest" description="Disordered" evidence="5">
    <location>
        <begin position="110"/>
        <end position="137"/>
    </location>
</feature>
<dbReference type="PRINTS" id="PR00300">
    <property type="entry name" value="CLPPROTEASEA"/>
</dbReference>
<accession>R3X0M7</accession>
<dbReference type="FunFam" id="3.40.50.300:FF:000010">
    <property type="entry name" value="Chaperone clpB 1, putative"/>
    <property type="match status" value="1"/>
</dbReference>
<dbReference type="InterPro" id="IPR019489">
    <property type="entry name" value="Clp_ATPase_C"/>
</dbReference>
<dbReference type="CDD" id="cd19499">
    <property type="entry name" value="RecA-like_ClpB_Hsp104-like"/>
    <property type="match status" value="1"/>
</dbReference>
<dbReference type="GO" id="GO:0016887">
    <property type="term" value="F:ATP hydrolysis activity"/>
    <property type="evidence" value="ECO:0007669"/>
    <property type="project" value="InterPro"/>
</dbReference>
<reference evidence="7 8" key="1">
    <citation type="submission" date="2013-02" db="EMBL/GenBank/DDBJ databases">
        <title>The Genome Sequence of Enterococcus phoeniculicola BAA-412.</title>
        <authorList>
            <consortium name="The Broad Institute Genome Sequencing Platform"/>
            <consortium name="The Broad Institute Genome Sequencing Center for Infectious Disease"/>
            <person name="Earl A.M."/>
            <person name="Gilmore M.S."/>
            <person name="Lebreton F."/>
            <person name="Walker B."/>
            <person name="Young S.K."/>
            <person name="Zeng Q."/>
            <person name="Gargeya S."/>
            <person name="Fitzgerald M."/>
            <person name="Haas B."/>
            <person name="Abouelleil A."/>
            <person name="Alvarado L."/>
            <person name="Arachchi H.M."/>
            <person name="Berlin A.M."/>
            <person name="Chapman S.B."/>
            <person name="Dewar J."/>
            <person name="Goldberg J."/>
            <person name="Griggs A."/>
            <person name="Gujja S."/>
            <person name="Hansen M."/>
            <person name="Howarth C."/>
            <person name="Imamovic A."/>
            <person name="Larimer J."/>
            <person name="McCowan C."/>
            <person name="Murphy C."/>
            <person name="Neiman D."/>
            <person name="Pearson M."/>
            <person name="Priest M."/>
            <person name="Roberts A."/>
            <person name="Saif S."/>
            <person name="Shea T."/>
            <person name="Sisk P."/>
            <person name="Sykes S."/>
            <person name="Wortman J."/>
            <person name="Nusbaum C."/>
            <person name="Birren B."/>
        </authorList>
    </citation>
    <scope>NUCLEOTIDE SEQUENCE [LARGE SCALE GENOMIC DNA]</scope>
    <source>
        <strain evidence="7 8">ATCC BAA-412</strain>
    </source>
</reference>
<dbReference type="InterPro" id="IPR036876">
    <property type="entry name" value="UVR_dom_sf"/>
</dbReference>
<keyword evidence="8" id="KW-1185">Reference proteome</keyword>
<evidence type="ECO:0000256" key="5">
    <source>
        <dbReference type="SAM" id="MobiDB-lite"/>
    </source>
</evidence>
<evidence type="ECO:0000259" key="6">
    <source>
        <dbReference type="PROSITE" id="PS50151"/>
    </source>
</evidence>
<evidence type="ECO:0000256" key="4">
    <source>
        <dbReference type="RuleBase" id="RU004432"/>
    </source>
</evidence>
<dbReference type="PATRIC" id="fig|1158610.3.peg.541"/>
<dbReference type="GO" id="GO:0006508">
    <property type="term" value="P:proteolysis"/>
    <property type="evidence" value="ECO:0007669"/>
    <property type="project" value="UniProtKB-KW"/>
</dbReference>
<evidence type="ECO:0000256" key="3">
    <source>
        <dbReference type="ARBA" id="ARBA00023186"/>
    </source>
</evidence>
<dbReference type="FunFam" id="3.40.50.300:FF:000025">
    <property type="entry name" value="ATP-dependent Clp protease subunit"/>
    <property type="match status" value="1"/>
</dbReference>